<dbReference type="InterPro" id="IPR020904">
    <property type="entry name" value="Sc_DH/Rdtase_CS"/>
</dbReference>
<keyword evidence="2" id="KW-0521">NADP</keyword>
<evidence type="ECO:0000313" key="4">
    <source>
        <dbReference type="EMBL" id="KAK7708368.1"/>
    </source>
</evidence>
<gene>
    <name evidence="4" type="ORF">SLS63_013505</name>
</gene>
<evidence type="ECO:0000256" key="2">
    <source>
        <dbReference type="ARBA" id="ARBA00022857"/>
    </source>
</evidence>
<dbReference type="InterPro" id="IPR036291">
    <property type="entry name" value="NAD(P)-bd_dom_sf"/>
</dbReference>
<organism evidence="4 5">
    <name type="scientific">Diaporthe eres</name>
    <name type="common">Phomopsis oblonga</name>
    <dbReference type="NCBI Taxonomy" id="83184"/>
    <lineage>
        <taxon>Eukaryota</taxon>
        <taxon>Fungi</taxon>
        <taxon>Dikarya</taxon>
        <taxon>Ascomycota</taxon>
        <taxon>Pezizomycotina</taxon>
        <taxon>Sordariomycetes</taxon>
        <taxon>Sordariomycetidae</taxon>
        <taxon>Diaporthales</taxon>
        <taxon>Diaporthaceae</taxon>
        <taxon>Diaporthe</taxon>
        <taxon>Diaporthe eres species complex</taxon>
    </lineage>
</organism>
<dbReference type="EMBL" id="JAKNSF020000185">
    <property type="protein sequence ID" value="KAK7708368.1"/>
    <property type="molecule type" value="Genomic_DNA"/>
</dbReference>
<protein>
    <recommendedName>
        <fullName evidence="6">Short chain dehydrogenase</fullName>
    </recommendedName>
</protein>
<accession>A0ABR1NNB0</accession>
<dbReference type="PROSITE" id="PS00061">
    <property type="entry name" value="ADH_SHORT"/>
    <property type="match status" value="1"/>
</dbReference>
<reference evidence="4 5" key="1">
    <citation type="submission" date="2024-02" db="EMBL/GenBank/DDBJ databases">
        <title>De novo assembly and annotation of 12 fungi associated with fruit tree decline syndrome in Ontario, Canada.</title>
        <authorList>
            <person name="Sulman M."/>
            <person name="Ellouze W."/>
            <person name="Ilyukhin E."/>
        </authorList>
    </citation>
    <scope>NUCLEOTIDE SEQUENCE [LARGE SCALE GENOMIC DNA]</scope>
    <source>
        <strain evidence="4 5">M169</strain>
    </source>
</reference>
<evidence type="ECO:0000256" key="1">
    <source>
        <dbReference type="ARBA" id="ARBA00006484"/>
    </source>
</evidence>
<dbReference type="SUPFAM" id="SSF51735">
    <property type="entry name" value="NAD(P)-binding Rossmann-fold domains"/>
    <property type="match status" value="1"/>
</dbReference>
<dbReference type="PRINTS" id="PR00081">
    <property type="entry name" value="GDHRDH"/>
</dbReference>
<evidence type="ECO:0000256" key="3">
    <source>
        <dbReference type="ARBA" id="ARBA00023002"/>
    </source>
</evidence>
<evidence type="ECO:0000313" key="5">
    <source>
        <dbReference type="Proteomes" id="UP001430848"/>
    </source>
</evidence>
<keyword evidence="3" id="KW-0560">Oxidoreductase</keyword>
<dbReference type="InterPro" id="IPR002347">
    <property type="entry name" value="SDR_fam"/>
</dbReference>
<comment type="similarity">
    <text evidence="1">Belongs to the short-chain dehydrogenases/reductases (SDR) family.</text>
</comment>
<dbReference type="PANTHER" id="PTHR43639:SF1">
    <property type="entry name" value="SHORT-CHAIN DEHYDROGENASE_REDUCTASE FAMILY PROTEIN"/>
    <property type="match status" value="1"/>
</dbReference>
<comment type="caution">
    <text evidence="4">The sequence shown here is derived from an EMBL/GenBank/DDBJ whole genome shotgun (WGS) entry which is preliminary data.</text>
</comment>
<dbReference type="PANTHER" id="PTHR43639">
    <property type="entry name" value="OXIDOREDUCTASE, SHORT-CHAIN DEHYDROGENASE/REDUCTASE FAMILY (AFU_ORTHOLOGUE AFUA_5G02870)"/>
    <property type="match status" value="1"/>
</dbReference>
<name>A0ABR1NNB0_DIAER</name>
<dbReference type="Gene3D" id="3.40.50.720">
    <property type="entry name" value="NAD(P)-binding Rossmann-like Domain"/>
    <property type="match status" value="1"/>
</dbReference>
<dbReference type="Proteomes" id="UP001430848">
    <property type="component" value="Unassembled WGS sequence"/>
</dbReference>
<dbReference type="Pfam" id="PF00106">
    <property type="entry name" value="adh_short"/>
    <property type="match status" value="1"/>
</dbReference>
<keyword evidence="5" id="KW-1185">Reference proteome</keyword>
<evidence type="ECO:0008006" key="6">
    <source>
        <dbReference type="Google" id="ProtNLM"/>
    </source>
</evidence>
<sequence>MVDTLSLEGKVAIITGSGRETGIGAATAAALARNGASVTINYVSDATAPRAANVVKSIQEAGGKAIAVRADVTKPAEAKRLVEETLKGFNTDKIDILSEYPRRILDDVKGLGLLEAFNNAGAVYGGPKLMEVTPEEIDATFATSVRGPILLMQATVPHMPRFGRIINISSVASRPITLEGVALYGGGKAAMDQITFAVAAEGSADVHMQLGKNGKNITVNTVAPGITTTDILSPEAMDAFDKALTPMAKVEDRPGHPNDIADTILLLVQEKSRWITGQYISCSGGITGN</sequence>
<proteinExistence type="inferred from homology"/>